<dbReference type="Proteomes" id="UP000297693">
    <property type="component" value="Unassembled WGS sequence"/>
</dbReference>
<reference evidence="2" key="1">
    <citation type="journal article" date="2019" name="PLoS Negl. Trop. Dis.">
        <title>Revisiting the worldwide diversity of Leptospira species in the environment.</title>
        <authorList>
            <person name="Vincent A.T."/>
            <person name="Schiettekatte O."/>
            <person name="Bourhy P."/>
            <person name="Veyrier F.J."/>
            <person name="Picardeau M."/>
        </authorList>
    </citation>
    <scope>NUCLEOTIDE SEQUENCE [LARGE SCALE GENOMIC DNA]</scope>
    <source>
        <strain evidence="2">201702476</strain>
    </source>
</reference>
<name>A0A4R9JXC1_9LEPT</name>
<keyword evidence="1" id="KW-0472">Membrane</keyword>
<comment type="caution">
    <text evidence="2">The sequence shown here is derived from an EMBL/GenBank/DDBJ whole genome shotgun (WGS) entry which is preliminary data.</text>
</comment>
<dbReference type="AlphaFoldDB" id="A0A4R9JXC1"/>
<proteinExistence type="predicted"/>
<evidence type="ECO:0000256" key="1">
    <source>
        <dbReference type="SAM" id="Phobius"/>
    </source>
</evidence>
<organism evidence="2 3">
    <name type="scientific">Leptospira ognonensis</name>
    <dbReference type="NCBI Taxonomy" id="2484945"/>
    <lineage>
        <taxon>Bacteria</taxon>
        <taxon>Pseudomonadati</taxon>
        <taxon>Spirochaetota</taxon>
        <taxon>Spirochaetia</taxon>
        <taxon>Leptospirales</taxon>
        <taxon>Leptospiraceae</taxon>
        <taxon>Leptospira</taxon>
    </lineage>
</organism>
<evidence type="ECO:0000313" key="2">
    <source>
        <dbReference type="EMBL" id="TGL56670.1"/>
    </source>
</evidence>
<keyword evidence="1" id="KW-0812">Transmembrane</keyword>
<gene>
    <name evidence="2" type="ORF">EHQ58_15850</name>
</gene>
<keyword evidence="1" id="KW-1133">Transmembrane helix</keyword>
<protein>
    <submittedName>
        <fullName evidence="2">Uncharacterized protein</fullName>
    </submittedName>
</protein>
<dbReference type="EMBL" id="RQGD01000045">
    <property type="protein sequence ID" value="TGL56670.1"/>
    <property type="molecule type" value="Genomic_DNA"/>
</dbReference>
<accession>A0A4R9JXC1</accession>
<feature type="transmembrane region" description="Helical" evidence="1">
    <location>
        <begin position="12"/>
        <end position="31"/>
    </location>
</feature>
<keyword evidence="3" id="KW-1185">Reference proteome</keyword>
<evidence type="ECO:0000313" key="3">
    <source>
        <dbReference type="Proteomes" id="UP000297693"/>
    </source>
</evidence>
<sequence length="212" mass="24359">MFLAIAIQDGFIFILGGVLLLSVLGLLGIIYQQFIFPLVSRKDSNRLVPVQTGDHYDLVVDEVSRFAQFSIGCKTGLLATRCNAISEDHLIFQFKKGRDSEDYTITILKNAPTFYKPPRMEMYGKMESKETFDSYEIIGHPAEFRISDKIIKERMVNFIEIALSSSFYFNRLGKERMKFTFTIGKIQPGINRKVRFRDDTYGFGKEEEDADT</sequence>
<dbReference type="OrthoDB" id="344267at2"/>